<reference evidence="1" key="1">
    <citation type="submission" date="2020-02" db="EMBL/GenBank/DDBJ databases">
        <authorList>
            <person name="Palmer J.M."/>
        </authorList>
    </citation>
    <scope>NUCLEOTIDE SEQUENCE</scope>
    <source>
        <strain evidence="1">EPUS1.4</strain>
        <tissue evidence="1">Thallus</tissue>
    </source>
</reference>
<sequence length="388" mass="43022">MVKVEVDFKSAPDSRLEEVIKRSPLSNSSPMHFSWHHFSPRLVLTSSSPDFDPTSISHWKEEGFAVVYLPYDGDTKAYRNSLQHLADPLELGDKYAIVAYGEAASLCLEACMKPMPKLCAIVAYYPTRLPTASTAFPPSLLVQVHIASSQNFGSRHPSYTYPDTAPGFAEHDAEQYDKTGSRLAWSRSLGLMRRGFGINVDLEAIWENHTALEFAAKNAEATMQTMVAEPYVNHVPTMTGGIGYNDLKKFYAEFFIPGNPPDMKMKLLSRTVGTDRVVDELFTSFTHTKEVPWMLPGVPATGKRVDIIIVAVVCIRGQKLYHEHIHWDQASVLVQVGLLDPLLVPATFKTAKEGAEKEVAELPVVGSEGALKVVDEENGESNLLIPDW</sequence>
<protein>
    <recommendedName>
        <fullName evidence="3">SnoaL-like domain-containing protein</fullName>
    </recommendedName>
</protein>
<dbReference type="Proteomes" id="UP000606974">
    <property type="component" value="Unassembled WGS sequence"/>
</dbReference>
<dbReference type="EMBL" id="JAACFV010000058">
    <property type="protein sequence ID" value="KAF7508094.1"/>
    <property type="molecule type" value="Genomic_DNA"/>
</dbReference>
<evidence type="ECO:0000313" key="1">
    <source>
        <dbReference type="EMBL" id="KAF7508094.1"/>
    </source>
</evidence>
<keyword evidence="2" id="KW-1185">Reference proteome</keyword>
<organism evidence="1 2">
    <name type="scientific">Endocarpon pusillum</name>
    <dbReference type="NCBI Taxonomy" id="364733"/>
    <lineage>
        <taxon>Eukaryota</taxon>
        <taxon>Fungi</taxon>
        <taxon>Dikarya</taxon>
        <taxon>Ascomycota</taxon>
        <taxon>Pezizomycotina</taxon>
        <taxon>Eurotiomycetes</taxon>
        <taxon>Chaetothyriomycetidae</taxon>
        <taxon>Verrucariales</taxon>
        <taxon>Verrucariaceae</taxon>
        <taxon>Endocarpon</taxon>
    </lineage>
</organism>
<dbReference type="InterPro" id="IPR009959">
    <property type="entry name" value="Cyclase_SnoaL-like"/>
</dbReference>
<evidence type="ECO:0000313" key="2">
    <source>
        <dbReference type="Proteomes" id="UP000606974"/>
    </source>
</evidence>
<dbReference type="PANTHER" id="PTHR38436:SF3">
    <property type="entry name" value="CARBOXYMETHYLENEBUTENOLIDASE-RELATED"/>
    <property type="match status" value="1"/>
</dbReference>
<gene>
    <name evidence="1" type="ORF">GJ744_009535</name>
</gene>
<accession>A0A8H7AHB3</accession>
<comment type="caution">
    <text evidence="1">The sequence shown here is derived from an EMBL/GenBank/DDBJ whole genome shotgun (WGS) entry which is preliminary data.</text>
</comment>
<proteinExistence type="predicted"/>
<dbReference type="SUPFAM" id="SSF54427">
    <property type="entry name" value="NTF2-like"/>
    <property type="match status" value="1"/>
</dbReference>
<dbReference type="AlphaFoldDB" id="A0A8H7AHB3"/>
<dbReference type="GO" id="GO:0030638">
    <property type="term" value="P:polyketide metabolic process"/>
    <property type="evidence" value="ECO:0007669"/>
    <property type="project" value="InterPro"/>
</dbReference>
<dbReference type="Gene3D" id="3.10.450.50">
    <property type="match status" value="1"/>
</dbReference>
<dbReference type="PANTHER" id="PTHR38436">
    <property type="entry name" value="POLYKETIDE CYCLASE SNOAL-LIKE DOMAIN"/>
    <property type="match status" value="1"/>
</dbReference>
<name>A0A8H7AHB3_9EURO</name>
<dbReference type="InterPro" id="IPR032710">
    <property type="entry name" value="NTF2-like_dom_sf"/>
</dbReference>
<evidence type="ECO:0008006" key="3">
    <source>
        <dbReference type="Google" id="ProtNLM"/>
    </source>
</evidence>
<dbReference type="OrthoDB" id="5440at2759"/>